<dbReference type="AlphaFoldDB" id="A0A154II08"/>
<protein>
    <submittedName>
        <fullName evidence="8">DoxX family protein</fullName>
    </submittedName>
</protein>
<comment type="caution">
    <text evidence="8">The sequence shown here is derived from an EMBL/GenBank/DDBJ whole genome shotgun (WGS) entry which is preliminary data.</text>
</comment>
<keyword evidence="6 7" id="KW-0472">Membrane</keyword>
<feature type="transmembrane region" description="Helical" evidence="7">
    <location>
        <begin position="71"/>
        <end position="91"/>
    </location>
</feature>
<comment type="subcellular location">
    <subcellularLocation>
        <location evidence="1">Cell membrane</location>
        <topology evidence="1">Multi-pass membrane protein</topology>
    </subcellularLocation>
</comment>
<evidence type="ECO:0000313" key="8">
    <source>
        <dbReference type="EMBL" id="KZA99757.1"/>
    </source>
</evidence>
<organism evidence="8">
    <name type="scientific">Rhizobium leguminosarum</name>
    <dbReference type="NCBI Taxonomy" id="384"/>
    <lineage>
        <taxon>Bacteria</taxon>
        <taxon>Pseudomonadati</taxon>
        <taxon>Pseudomonadota</taxon>
        <taxon>Alphaproteobacteria</taxon>
        <taxon>Hyphomicrobiales</taxon>
        <taxon>Rhizobiaceae</taxon>
        <taxon>Rhizobium/Agrobacterium group</taxon>
        <taxon>Rhizobium</taxon>
    </lineage>
</organism>
<keyword evidence="3" id="KW-1003">Cell membrane</keyword>
<comment type="similarity">
    <text evidence="2">Belongs to the DoxX family.</text>
</comment>
<evidence type="ECO:0000256" key="3">
    <source>
        <dbReference type="ARBA" id="ARBA00022475"/>
    </source>
</evidence>
<dbReference type="PANTHER" id="PTHR33452:SF4">
    <property type="entry name" value="BLL4328 PROTEIN"/>
    <property type="match status" value="1"/>
</dbReference>
<reference evidence="8" key="1">
    <citation type="submission" date="2016-03" db="EMBL/GenBank/DDBJ databases">
        <title>Microsymbionts genomes from the relict species Vavilovia formosa.</title>
        <authorList>
            <person name="Chirak E."/>
            <person name="Kimeklis A."/>
            <person name="Kopat V."/>
            <person name="Andronov E."/>
        </authorList>
    </citation>
    <scope>NUCLEOTIDE SEQUENCE [LARGE SCALE GENOMIC DNA]</scope>
    <source>
        <strain evidence="8">Vaf12</strain>
    </source>
</reference>
<feature type="transmembrane region" description="Helical" evidence="7">
    <location>
        <begin position="103"/>
        <end position="123"/>
    </location>
</feature>
<evidence type="ECO:0000256" key="2">
    <source>
        <dbReference type="ARBA" id="ARBA00006679"/>
    </source>
</evidence>
<gene>
    <name evidence="8" type="ORF">A4A59_21190</name>
</gene>
<dbReference type="RefSeq" id="WP_062942651.1">
    <property type="nucleotide sequence ID" value="NZ_CP171844.1"/>
</dbReference>
<evidence type="ECO:0000256" key="4">
    <source>
        <dbReference type="ARBA" id="ARBA00022692"/>
    </source>
</evidence>
<evidence type="ECO:0000256" key="7">
    <source>
        <dbReference type="SAM" id="Phobius"/>
    </source>
</evidence>
<dbReference type="InterPro" id="IPR032808">
    <property type="entry name" value="DoxX"/>
</dbReference>
<dbReference type="EMBL" id="LVYU01000100">
    <property type="protein sequence ID" value="KZA99757.1"/>
    <property type="molecule type" value="Genomic_DNA"/>
</dbReference>
<evidence type="ECO:0000256" key="6">
    <source>
        <dbReference type="ARBA" id="ARBA00023136"/>
    </source>
</evidence>
<sequence length="134" mass="14556">MTDTSKWTPYVLAILRIITALLFLEHATMKFLQFPGPIQGVPYPLPTIMIIAGAIEVITSALMLVGFQTRVAAFIASGEMAAAYFMGHMPYGFWPALNMGEVAILFCFIFLYIAFAGGGAWTLDTARRPATASA</sequence>
<proteinExistence type="inferred from homology"/>
<feature type="transmembrane region" description="Helical" evidence="7">
    <location>
        <begin position="44"/>
        <end position="64"/>
    </location>
</feature>
<feature type="transmembrane region" description="Helical" evidence="7">
    <location>
        <begin position="7"/>
        <end position="24"/>
    </location>
</feature>
<accession>A0A154II08</accession>
<evidence type="ECO:0000256" key="5">
    <source>
        <dbReference type="ARBA" id="ARBA00022989"/>
    </source>
</evidence>
<dbReference type="PANTHER" id="PTHR33452">
    <property type="entry name" value="OXIDOREDUCTASE CATD-RELATED"/>
    <property type="match status" value="1"/>
</dbReference>
<dbReference type="Pfam" id="PF07681">
    <property type="entry name" value="DoxX"/>
    <property type="match status" value="1"/>
</dbReference>
<evidence type="ECO:0000256" key="1">
    <source>
        <dbReference type="ARBA" id="ARBA00004651"/>
    </source>
</evidence>
<dbReference type="GO" id="GO:0005886">
    <property type="term" value="C:plasma membrane"/>
    <property type="evidence" value="ECO:0007669"/>
    <property type="project" value="UniProtKB-SubCell"/>
</dbReference>
<keyword evidence="5 7" id="KW-1133">Transmembrane helix</keyword>
<dbReference type="InterPro" id="IPR051907">
    <property type="entry name" value="DoxX-like_oxidoreductase"/>
</dbReference>
<keyword evidence="4 7" id="KW-0812">Transmembrane</keyword>
<name>A0A154II08_RHILE</name>